<reference evidence="13 14" key="1">
    <citation type="journal article" date="2019" name="PLoS Negl. Trop. Dis.">
        <title>Revisiting the worldwide diversity of Leptospira species in the environment.</title>
        <authorList>
            <person name="Vincent A.T."/>
            <person name="Schiettekatte O."/>
            <person name="Bourhy P."/>
            <person name="Veyrier F.J."/>
            <person name="Picardeau M."/>
        </authorList>
    </citation>
    <scope>NUCLEOTIDE SEQUENCE [LARGE SCALE GENOMIC DNA]</scope>
    <source>
        <strain evidence="13 14">201702444</strain>
    </source>
</reference>
<evidence type="ECO:0000256" key="8">
    <source>
        <dbReference type="ARBA" id="ARBA00022840"/>
    </source>
</evidence>
<proteinExistence type="inferred from homology"/>
<keyword evidence="6 11" id="KW-0548">Nucleotidyltransferase</keyword>
<accession>A0A5F2BKD3</accession>
<dbReference type="GO" id="GO:0005524">
    <property type="term" value="F:ATP binding"/>
    <property type="evidence" value="ECO:0007669"/>
    <property type="project" value="UniProtKB-KW"/>
</dbReference>
<dbReference type="AlphaFoldDB" id="A0A5F2BKD3"/>
<evidence type="ECO:0000256" key="11">
    <source>
        <dbReference type="HAMAP-Rule" id="MF_00244"/>
    </source>
</evidence>
<evidence type="ECO:0000256" key="4">
    <source>
        <dbReference type="ARBA" id="ARBA00022642"/>
    </source>
</evidence>
<keyword evidence="9 11" id="KW-0520">NAD</keyword>
<protein>
    <recommendedName>
        <fullName evidence="11">Probable nicotinate-nucleotide adenylyltransferase</fullName>
        <ecNumber evidence="11">2.7.7.18</ecNumber>
    </recommendedName>
    <alternativeName>
        <fullName evidence="11">Deamido-NAD(+) diphosphorylase</fullName>
    </alternativeName>
    <alternativeName>
        <fullName evidence="11">Deamido-NAD(+) pyrophosphorylase</fullName>
    </alternativeName>
    <alternativeName>
        <fullName evidence="11">Nicotinate mononucleotide adenylyltransferase</fullName>
        <shortName evidence="11">NaMN adenylyltransferase</shortName>
    </alternativeName>
</protein>
<dbReference type="HAMAP" id="MF_00244">
    <property type="entry name" value="NaMN_adenylyltr"/>
    <property type="match status" value="1"/>
</dbReference>
<comment type="function">
    <text evidence="1 11">Catalyzes the reversible adenylation of nicotinate mononucleotide (NaMN) to nicotinic acid adenine dinucleotide (NaAD).</text>
</comment>
<dbReference type="PANTHER" id="PTHR39321:SF3">
    <property type="entry name" value="PHOSPHOPANTETHEINE ADENYLYLTRANSFERASE"/>
    <property type="match status" value="1"/>
</dbReference>
<dbReference type="InterPro" id="IPR005248">
    <property type="entry name" value="NadD/NMNAT"/>
</dbReference>
<keyword evidence="8 11" id="KW-0067">ATP-binding</keyword>
<evidence type="ECO:0000313" key="14">
    <source>
        <dbReference type="Proteomes" id="UP000298429"/>
    </source>
</evidence>
<evidence type="ECO:0000256" key="9">
    <source>
        <dbReference type="ARBA" id="ARBA00023027"/>
    </source>
</evidence>
<comment type="similarity">
    <text evidence="3 11">Belongs to the NadD family.</text>
</comment>
<evidence type="ECO:0000256" key="5">
    <source>
        <dbReference type="ARBA" id="ARBA00022679"/>
    </source>
</evidence>
<evidence type="ECO:0000256" key="7">
    <source>
        <dbReference type="ARBA" id="ARBA00022741"/>
    </source>
</evidence>
<dbReference type="SUPFAM" id="SSF52374">
    <property type="entry name" value="Nucleotidylyl transferase"/>
    <property type="match status" value="1"/>
</dbReference>
<comment type="caution">
    <text evidence="13">The sequence shown here is derived from an EMBL/GenBank/DDBJ whole genome shotgun (WGS) entry which is preliminary data.</text>
</comment>
<evidence type="ECO:0000259" key="12">
    <source>
        <dbReference type="Pfam" id="PF01467"/>
    </source>
</evidence>
<keyword evidence="5 11" id="KW-0808">Transferase</keyword>
<dbReference type="PANTHER" id="PTHR39321">
    <property type="entry name" value="NICOTINATE-NUCLEOTIDE ADENYLYLTRANSFERASE-RELATED"/>
    <property type="match status" value="1"/>
</dbReference>
<sequence length="213" mass="24485">MSEESSILTGIFGGSFDPPHEGHSGILKSFFKEVPECKEVFLIPNRQNPLKGEKLSPSPDIFEMLNLFASELDAPIRILDLELKRKGPSYTIQTVKELKNLYSDREFVLLIGEDNYANFHEWNDWGGILNEVRNVFVFRRFSEIIPINPNLLARTEFRFLKNPLIPVSSTDLRNSFSEMDSGSDASEYPVSQFQNRISESILDYIQKNGLYRK</sequence>
<keyword evidence="7 11" id="KW-0547">Nucleotide-binding</keyword>
<dbReference type="GO" id="GO:0009435">
    <property type="term" value="P:NAD+ biosynthetic process"/>
    <property type="evidence" value="ECO:0007669"/>
    <property type="project" value="UniProtKB-UniRule"/>
</dbReference>
<evidence type="ECO:0000256" key="1">
    <source>
        <dbReference type="ARBA" id="ARBA00002324"/>
    </source>
</evidence>
<dbReference type="NCBIfam" id="TIGR00482">
    <property type="entry name" value="nicotinate (nicotinamide) nucleotide adenylyltransferase"/>
    <property type="match status" value="1"/>
</dbReference>
<dbReference type="EMBL" id="RQGN01000035">
    <property type="protein sequence ID" value="TGM06029.1"/>
    <property type="molecule type" value="Genomic_DNA"/>
</dbReference>
<dbReference type="OrthoDB" id="5295945at2"/>
<dbReference type="CDD" id="cd02165">
    <property type="entry name" value="NMNAT"/>
    <property type="match status" value="1"/>
</dbReference>
<comment type="catalytic activity">
    <reaction evidence="10 11">
        <text>nicotinate beta-D-ribonucleotide + ATP + H(+) = deamido-NAD(+) + diphosphate</text>
        <dbReference type="Rhea" id="RHEA:22860"/>
        <dbReference type="ChEBI" id="CHEBI:15378"/>
        <dbReference type="ChEBI" id="CHEBI:30616"/>
        <dbReference type="ChEBI" id="CHEBI:33019"/>
        <dbReference type="ChEBI" id="CHEBI:57502"/>
        <dbReference type="ChEBI" id="CHEBI:58437"/>
        <dbReference type="EC" id="2.7.7.18"/>
    </reaction>
</comment>
<feature type="domain" description="Cytidyltransferase-like" evidence="12">
    <location>
        <begin position="11"/>
        <end position="174"/>
    </location>
</feature>
<evidence type="ECO:0000256" key="3">
    <source>
        <dbReference type="ARBA" id="ARBA00009014"/>
    </source>
</evidence>
<dbReference type="UniPathway" id="UPA00253">
    <property type="reaction ID" value="UER00332"/>
</dbReference>
<dbReference type="Gene3D" id="3.40.50.620">
    <property type="entry name" value="HUPs"/>
    <property type="match status" value="1"/>
</dbReference>
<evidence type="ECO:0000313" key="13">
    <source>
        <dbReference type="EMBL" id="TGM06029.1"/>
    </source>
</evidence>
<comment type="pathway">
    <text evidence="2 11">Cofactor biosynthesis; NAD(+) biosynthesis; deamido-NAD(+) from nicotinate D-ribonucleotide: step 1/1.</text>
</comment>
<dbReference type="InterPro" id="IPR014729">
    <property type="entry name" value="Rossmann-like_a/b/a_fold"/>
</dbReference>
<dbReference type="NCBIfam" id="TIGR00125">
    <property type="entry name" value="cyt_tran_rel"/>
    <property type="match status" value="1"/>
</dbReference>
<dbReference type="Pfam" id="PF01467">
    <property type="entry name" value="CTP_transf_like"/>
    <property type="match status" value="1"/>
</dbReference>
<evidence type="ECO:0000256" key="6">
    <source>
        <dbReference type="ARBA" id="ARBA00022695"/>
    </source>
</evidence>
<organism evidence="13 14">
    <name type="scientific">Leptospira barantonii</name>
    <dbReference type="NCBI Taxonomy" id="2023184"/>
    <lineage>
        <taxon>Bacteria</taxon>
        <taxon>Pseudomonadati</taxon>
        <taxon>Spirochaetota</taxon>
        <taxon>Spirochaetia</taxon>
        <taxon>Leptospirales</taxon>
        <taxon>Leptospiraceae</taxon>
        <taxon>Leptospira</taxon>
    </lineage>
</organism>
<evidence type="ECO:0000256" key="10">
    <source>
        <dbReference type="ARBA" id="ARBA00048721"/>
    </source>
</evidence>
<keyword evidence="4 11" id="KW-0662">Pyridine nucleotide biosynthesis</keyword>
<name>A0A5F2BKD3_9LEPT</name>
<dbReference type="GO" id="GO:0004515">
    <property type="term" value="F:nicotinate-nucleotide adenylyltransferase activity"/>
    <property type="evidence" value="ECO:0007669"/>
    <property type="project" value="UniProtKB-UniRule"/>
</dbReference>
<dbReference type="InterPro" id="IPR004821">
    <property type="entry name" value="Cyt_trans-like"/>
</dbReference>
<gene>
    <name evidence="11 13" type="primary">nadD</name>
    <name evidence="13" type="ORF">EHQ76_06475</name>
</gene>
<dbReference type="RefSeq" id="WP_135670258.1">
    <property type="nucleotide sequence ID" value="NZ_RQGN01000035.1"/>
</dbReference>
<dbReference type="EC" id="2.7.7.18" evidence="11"/>
<evidence type="ECO:0000256" key="2">
    <source>
        <dbReference type="ARBA" id="ARBA00005019"/>
    </source>
</evidence>
<dbReference type="Proteomes" id="UP000298429">
    <property type="component" value="Unassembled WGS sequence"/>
</dbReference>